<dbReference type="InterPro" id="IPR001965">
    <property type="entry name" value="Znf_PHD"/>
</dbReference>
<dbReference type="InterPro" id="IPR013083">
    <property type="entry name" value="Znf_RING/FYVE/PHD"/>
</dbReference>
<dbReference type="GO" id="GO:0005634">
    <property type="term" value="C:nucleus"/>
    <property type="evidence" value="ECO:0007669"/>
    <property type="project" value="UniProtKB-SubCell"/>
</dbReference>
<dbReference type="Gene3D" id="3.30.40.10">
    <property type="entry name" value="Zinc/RING finger domain, C3HC4 (zinc finger)"/>
    <property type="match status" value="2"/>
</dbReference>
<dbReference type="PANTHER" id="PTHR45888:SF4">
    <property type="entry name" value="PHD FINGER PROTEIN 10"/>
    <property type="match status" value="1"/>
</dbReference>
<gene>
    <name evidence="13" type="ORF">E3N88_32253</name>
</gene>
<keyword evidence="5" id="KW-0862">Zinc</keyword>
<dbReference type="SUPFAM" id="SSF57903">
    <property type="entry name" value="FYVE/PHD zinc finger"/>
    <property type="match status" value="3"/>
</dbReference>
<dbReference type="InterPro" id="IPR019787">
    <property type="entry name" value="Znf_PHD-finger"/>
</dbReference>
<dbReference type="OrthoDB" id="1903104at2759"/>
<dbReference type="CDD" id="cd15489">
    <property type="entry name" value="PHD_SF"/>
    <property type="match status" value="1"/>
</dbReference>
<evidence type="ECO:0000313" key="13">
    <source>
        <dbReference type="EMBL" id="KAD3336734.1"/>
    </source>
</evidence>
<dbReference type="InterPro" id="IPR001841">
    <property type="entry name" value="Znf_RING"/>
</dbReference>
<reference evidence="13 14" key="1">
    <citation type="submission" date="2019-05" db="EMBL/GenBank/DDBJ databases">
        <title>Mikania micrantha, genome provides insights into the molecular mechanism of rapid growth.</title>
        <authorList>
            <person name="Liu B."/>
        </authorList>
    </citation>
    <scope>NUCLEOTIDE SEQUENCE [LARGE SCALE GENOMIC DNA]</scope>
    <source>
        <strain evidence="13">NLD-2019</strain>
        <tissue evidence="13">Leaf</tissue>
    </source>
</reference>
<dbReference type="Proteomes" id="UP000326396">
    <property type="component" value="Linkage Group LG6"/>
</dbReference>
<evidence type="ECO:0000256" key="2">
    <source>
        <dbReference type="ARBA" id="ARBA00022723"/>
    </source>
</evidence>
<dbReference type="SMART" id="SM00249">
    <property type="entry name" value="PHD"/>
    <property type="match status" value="3"/>
</dbReference>
<evidence type="ECO:0000256" key="3">
    <source>
        <dbReference type="ARBA" id="ARBA00022737"/>
    </source>
</evidence>
<evidence type="ECO:0000256" key="9">
    <source>
        <dbReference type="PROSITE-ProRule" id="PRU00175"/>
    </source>
</evidence>
<feature type="region of interest" description="Disordered" evidence="10">
    <location>
        <begin position="544"/>
        <end position="633"/>
    </location>
</feature>
<evidence type="ECO:0000256" key="10">
    <source>
        <dbReference type="SAM" id="MobiDB-lite"/>
    </source>
</evidence>
<feature type="domain" description="PHD-type" evidence="11">
    <location>
        <begin position="144"/>
        <end position="202"/>
    </location>
</feature>
<keyword evidence="4 9" id="KW-0863">Zinc-finger</keyword>
<proteinExistence type="predicted"/>
<feature type="compositionally biased region" description="Polar residues" evidence="10">
    <location>
        <begin position="544"/>
        <end position="567"/>
    </location>
</feature>
<feature type="domain" description="PHD-type" evidence="11">
    <location>
        <begin position="282"/>
        <end position="341"/>
    </location>
</feature>
<dbReference type="PROSITE" id="PS50089">
    <property type="entry name" value="ZF_RING_2"/>
    <property type="match status" value="1"/>
</dbReference>
<organism evidence="13 14">
    <name type="scientific">Mikania micrantha</name>
    <name type="common">bitter vine</name>
    <dbReference type="NCBI Taxonomy" id="192012"/>
    <lineage>
        <taxon>Eukaryota</taxon>
        <taxon>Viridiplantae</taxon>
        <taxon>Streptophyta</taxon>
        <taxon>Embryophyta</taxon>
        <taxon>Tracheophyta</taxon>
        <taxon>Spermatophyta</taxon>
        <taxon>Magnoliopsida</taxon>
        <taxon>eudicotyledons</taxon>
        <taxon>Gunneridae</taxon>
        <taxon>Pentapetalae</taxon>
        <taxon>asterids</taxon>
        <taxon>campanulids</taxon>
        <taxon>Asterales</taxon>
        <taxon>Asteraceae</taxon>
        <taxon>Asteroideae</taxon>
        <taxon>Heliantheae alliance</taxon>
        <taxon>Eupatorieae</taxon>
        <taxon>Mikania</taxon>
    </lineage>
</organism>
<dbReference type="InterPro" id="IPR011011">
    <property type="entry name" value="Znf_FYVE_PHD"/>
</dbReference>
<evidence type="ECO:0000259" key="11">
    <source>
        <dbReference type="PROSITE" id="PS50016"/>
    </source>
</evidence>
<comment type="caution">
    <text evidence="13">The sequence shown here is derived from an EMBL/GenBank/DDBJ whole genome shotgun (WGS) entry which is preliminary data.</text>
</comment>
<evidence type="ECO:0008006" key="15">
    <source>
        <dbReference type="Google" id="ProtNLM"/>
    </source>
</evidence>
<evidence type="ECO:0000313" key="14">
    <source>
        <dbReference type="Proteomes" id="UP000326396"/>
    </source>
</evidence>
<evidence type="ECO:0000256" key="4">
    <source>
        <dbReference type="ARBA" id="ARBA00022771"/>
    </source>
</evidence>
<protein>
    <recommendedName>
        <fullName evidence="15">PHD-type domain-containing protein</fullName>
    </recommendedName>
</protein>
<evidence type="ECO:0000256" key="5">
    <source>
        <dbReference type="ARBA" id="ARBA00022833"/>
    </source>
</evidence>
<sequence length="708" mass="79824">MAFHVACPITCRRICYCSLGFPPELQNDDRKKVFLEEIDRLKAFLDDPWLIKDEKKTVQVLVPKVVVAPHPVQPRMTVTANRTAVDGGAGEEMLLVQNKRAVMQKKAAVASFVAEDYARRFESRETVSITKDVAGEEQAVSHTKVMCRLCFSGESERSEKARKMLSCKSCNKKYHRSCLKAWAHDRDLFHWSSWTCPSCRVCEVCRRTGDPSKLMFCKRCDGAYHCYCQHPPHKNVSRGPYLCPKHTSCHSCASTVPGNGSSLRWFLGYTCCDACGRLFVKGNYCPVCLKVYRDSESTPMVCCDICQRWVHCHCDGISDEKYFQFQVNNHLQYICASCRGECYQVRDLEDAVQELWRRRDKTDEDLIASLRAAAGLPTQEEIFAITPYSDDEDDGPPLKKEYGHSIKFSLKGLVDKSPKKNTKKSANKYTREKRFPAPTFGKNEHSDVQSIGSITGDNRDEDVQSHRYEEADTASLTDGFWPVDQAQALKVKLLNAVPVKTDQKILRDKLKNNRPHQVDDTGKEGVKSKICKGPKLVIHLSGRNKNVANSPSNSFPDQALTTSNSEKVSLGDVQPRDSHRELKPLLKLKFKNPYGDDQSSWASPGDDDKGCVKGQRSKRKRPPPPMKEDKDTTGEILDAKWIIQKLGKHAIGKIVEVHQPSNNTWHKGTVNEVSEDISSVSVTLDDGNAMKVDLGIQGIRFVSQKQRQ</sequence>
<evidence type="ECO:0000256" key="6">
    <source>
        <dbReference type="ARBA" id="ARBA00023015"/>
    </source>
</evidence>
<dbReference type="InterPro" id="IPR019786">
    <property type="entry name" value="Zinc_finger_PHD-type_CS"/>
</dbReference>
<keyword evidence="14" id="KW-1185">Reference proteome</keyword>
<dbReference type="FunFam" id="3.30.40.10:FF:000238">
    <property type="entry name" value="PHD finger family protein"/>
    <property type="match status" value="1"/>
</dbReference>
<dbReference type="GO" id="GO:0008270">
    <property type="term" value="F:zinc ion binding"/>
    <property type="evidence" value="ECO:0007669"/>
    <property type="project" value="UniProtKB-KW"/>
</dbReference>
<dbReference type="PANTHER" id="PTHR45888">
    <property type="entry name" value="HL01030P-RELATED"/>
    <property type="match status" value="1"/>
</dbReference>
<feature type="region of interest" description="Disordered" evidence="10">
    <location>
        <begin position="436"/>
        <end position="460"/>
    </location>
</feature>
<dbReference type="AlphaFoldDB" id="A0A5N6M7Z7"/>
<evidence type="ECO:0000256" key="8">
    <source>
        <dbReference type="ARBA" id="ARBA00023242"/>
    </source>
</evidence>
<name>A0A5N6M7Z7_9ASTR</name>
<feature type="compositionally biased region" description="Basic and acidic residues" evidence="10">
    <location>
        <begin position="574"/>
        <end position="584"/>
    </location>
</feature>
<dbReference type="FunFam" id="3.30.40.10:FF:000638">
    <property type="entry name" value="PHD finger family protein"/>
    <property type="match status" value="1"/>
</dbReference>
<dbReference type="Pfam" id="PF00628">
    <property type="entry name" value="PHD"/>
    <property type="match status" value="1"/>
</dbReference>
<keyword evidence="7" id="KW-0804">Transcription</keyword>
<comment type="subcellular location">
    <subcellularLocation>
        <location evidence="1">Nucleus</location>
    </subcellularLocation>
</comment>
<keyword evidence="6" id="KW-0805">Transcription regulation</keyword>
<dbReference type="PROSITE" id="PS01359">
    <property type="entry name" value="ZF_PHD_1"/>
    <property type="match status" value="1"/>
</dbReference>
<dbReference type="EMBL" id="SZYD01000016">
    <property type="protein sequence ID" value="KAD3336734.1"/>
    <property type="molecule type" value="Genomic_DNA"/>
</dbReference>
<feature type="domain" description="RING-type" evidence="12">
    <location>
        <begin position="147"/>
        <end position="200"/>
    </location>
</feature>
<evidence type="ECO:0000259" key="12">
    <source>
        <dbReference type="PROSITE" id="PS50089"/>
    </source>
</evidence>
<dbReference type="PROSITE" id="PS50016">
    <property type="entry name" value="ZF_PHD_2"/>
    <property type="match status" value="2"/>
</dbReference>
<keyword evidence="3" id="KW-0677">Repeat</keyword>
<evidence type="ECO:0000256" key="1">
    <source>
        <dbReference type="ARBA" id="ARBA00004123"/>
    </source>
</evidence>
<keyword evidence="8" id="KW-0539">Nucleus</keyword>
<keyword evidence="2" id="KW-0479">Metal-binding</keyword>
<accession>A0A5N6M7Z7</accession>
<evidence type="ECO:0000256" key="7">
    <source>
        <dbReference type="ARBA" id="ARBA00023163"/>
    </source>
</evidence>